<evidence type="ECO:0000313" key="5">
    <source>
        <dbReference type="EMBL" id="KKR05074.1"/>
    </source>
</evidence>
<dbReference type="Gene3D" id="1.10.10.2830">
    <property type="match status" value="1"/>
</dbReference>
<dbReference type="GO" id="GO:0003677">
    <property type="term" value="F:DNA binding"/>
    <property type="evidence" value="ECO:0007669"/>
    <property type="project" value="UniProtKB-KW"/>
</dbReference>
<dbReference type="InterPro" id="IPR004437">
    <property type="entry name" value="ParB/RepB/Spo0J"/>
</dbReference>
<dbReference type="PROSITE" id="PS50943">
    <property type="entry name" value="HTH_CROC1"/>
    <property type="match status" value="1"/>
</dbReference>
<dbReference type="PATRIC" id="fig|1618995.3.peg.35"/>
<evidence type="ECO:0000256" key="3">
    <source>
        <dbReference type="ARBA" id="ARBA00023125"/>
    </source>
</evidence>
<dbReference type="EMBL" id="LBWG01000001">
    <property type="protein sequence ID" value="KKR05074.1"/>
    <property type="molecule type" value="Genomic_DNA"/>
</dbReference>
<dbReference type="GO" id="GO:0007059">
    <property type="term" value="P:chromosome segregation"/>
    <property type="evidence" value="ECO:0007669"/>
    <property type="project" value="UniProtKB-KW"/>
</dbReference>
<dbReference type="InterPro" id="IPR003115">
    <property type="entry name" value="ParB_N"/>
</dbReference>
<gene>
    <name evidence="5" type="ORF">UT30_C0001G0033</name>
</gene>
<organism evidence="5 6">
    <name type="scientific">Candidatus Uhrbacteria bacterium GW2011_GWF2_39_13</name>
    <dbReference type="NCBI Taxonomy" id="1618995"/>
    <lineage>
        <taxon>Bacteria</taxon>
        <taxon>Candidatus Uhriibacteriota</taxon>
    </lineage>
</organism>
<comment type="similarity">
    <text evidence="1">Belongs to the ParB family.</text>
</comment>
<dbReference type="PANTHER" id="PTHR33375:SF1">
    <property type="entry name" value="CHROMOSOME-PARTITIONING PROTEIN PARB-RELATED"/>
    <property type="match status" value="1"/>
</dbReference>
<dbReference type="CDD" id="cd16393">
    <property type="entry name" value="SPO0J_N"/>
    <property type="match status" value="1"/>
</dbReference>
<dbReference type="Proteomes" id="UP000033935">
    <property type="component" value="Unassembled WGS sequence"/>
</dbReference>
<dbReference type="InterPro" id="IPR041468">
    <property type="entry name" value="HTH_ParB/Spo0J"/>
</dbReference>
<proteinExistence type="inferred from homology"/>
<evidence type="ECO:0000313" key="6">
    <source>
        <dbReference type="Proteomes" id="UP000033935"/>
    </source>
</evidence>
<protein>
    <submittedName>
        <fullName evidence="5">ParB-like protein partition protein</fullName>
    </submittedName>
</protein>
<dbReference type="SMART" id="SM00470">
    <property type="entry name" value="ParB"/>
    <property type="match status" value="1"/>
</dbReference>
<reference evidence="5 6" key="1">
    <citation type="journal article" date="2015" name="Nature">
        <title>rRNA introns, odd ribosomes, and small enigmatic genomes across a large radiation of phyla.</title>
        <authorList>
            <person name="Brown C.T."/>
            <person name="Hug L.A."/>
            <person name="Thomas B.C."/>
            <person name="Sharon I."/>
            <person name="Castelle C.J."/>
            <person name="Singh A."/>
            <person name="Wilkins M.J."/>
            <person name="Williams K.H."/>
            <person name="Banfield J.F."/>
        </authorList>
    </citation>
    <scope>NUCLEOTIDE SEQUENCE [LARGE SCALE GENOMIC DNA]</scope>
</reference>
<comment type="caution">
    <text evidence="5">The sequence shown here is derived from an EMBL/GenBank/DDBJ whole genome shotgun (WGS) entry which is preliminary data.</text>
</comment>
<dbReference type="AlphaFoldDB" id="A0A0G0MLX8"/>
<dbReference type="SUPFAM" id="SSF109709">
    <property type="entry name" value="KorB DNA-binding domain-like"/>
    <property type="match status" value="1"/>
</dbReference>
<keyword evidence="3" id="KW-0238">DNA-binding</keyword>
<dbReference type="Pfam" id="PF23552">
    <property type="entry name" value="ParB_C"/>
    <property type="match status" value="1"/>
</dbReference>
<dbReference type="InterPro" id="IPR050336">
    <property type="entry name" value="Chromosome_partition/occlusion"/>
</dbReference>
<dbReference type="InterPro" id="IPR057240">
    <property type="entry name" value="ParB_dimer_C"/>
</dbReference>
<dbReference type="FunFam" id="3.90.1530.30:FF:000001">
    <property type="entry name" value="Chromosome partitioning protein ParB"/>
    <property type="match status" value="1"/>
</dbReference>
<dbReference type="Pfam" id="PF02195">
    <property type="entry name" value="ParB_N"/>
    <property type="match status" value="1"/>
</dbReference>
<dbReference type="GO" id="GO:0005694">
    <property type="term" value="C:chromosome"/>
    <property type="evidence" value="ECO:0007669"/>
    <property type="project" value="TreeGrafter"/>
</dbReference>
<dbReference type="InterPro" id="IPR036086">
    <property type="entry name" value="ParB/Sulfiredoxin_sf"/>
</dbReference>
<dbReference type="FunFam" id="1.10.10.2830:FF:000001">
    <property type="entry name" value="Chromosome partitioning protein ParB"/>
    <property type="match status" value="1"/>
</dbReference>
<evidence type="ECO:0000256" key="1">
    <source>
        <dbReference type="ARBA" id="ARBA00006295"/>
    </source>
</evidence>
<feature type="domain" description="HTH cro/C1-type" evidence="4">
    <location>
        <begin position="138"/>
        <end position="165"/>
    </location>
</feature>
<dbReference type="NCBIfam" id="TIGR00180">
    <property type="entry name" value="parB_part"/>
    <property type="match status" value="1"/>
</dbReference>
<name>A0A0G0MLX8_9BACT</name>
<accession>A0A0G0MLX8</accession>
<evidence type="ECO:0000259" key="4">
    <source>
        <dbReference type="PROSITE" id="PS50943"/>
    </source>
</evidence>
<evidence type="ECO:0000256" key="2">
    <source>
        <dbReference type="ARBA" id="ARBA00022829"/>
    </source>
</evidence>
<dbReference type="GO" id="GO:0045881">
    <property type="term" value="P:positive regulation of sporulation resulting in formation of a cellular spore"/>
    <property type="evidence" value="ECO:0007669"/>
    <property type="project" value="TreeGrafter"/>
</dbReference>
<dbReference type="PANTHER" id="PTHR33375">
    <property type="entry name" value="CHROMOSOME-PARTITIONING PROTEIN PARB-RELATED"/>
    <property type="match status" value="1"/>
</dbReference>
<keyword evidence="2" id="KW-0159">Chromosome partition</keyword>
<sequence>MNTKSALGRGLGSLIPQKQSITEQVVPEARTLVLEVSVDDIVENPRQPRHHFSPADLEDLIGSIKEHGILQPLVVTRSGQGFELIAGERRLRASRTLGLKTIPVIVREADEQQKLELALIENIQRQDLSPVEEAIAYKALLDEFNLTQEEVGKRVGKSRSNIANIVRLLELPEPILIALKEGKIYKSHARTLLAEDDEQKRQILFEQMLNGGVTVREAEARISSSPRSSVRKISKKDPNILAHEKRLREIFGTKIDIKESSGKGSISLSFYSRDELLDLLDRLSGF</sequence>
<dbReference type="InterPro" id="IPR001387">
    <property type="entry name" value="Cro/C1-type_HTH"/>
</dbReference>
<dbReference type="Pfam" id="PF17762">
    <property type="entry name" value="HTH_ParB"/>
    <property type="match status" value="1"/>
</dbReference>
<dbReference type="SUPFAM" id="SSF110849">
    <property type="entry name" value="ParB/Sulfiredoxin"/>
    <property type="match status" value="1"/>
</dbReference>
<dbReference type="Gene3D" id="3.90.1530.30">
    <property type="match status" value="1"/>
</dbReference>